<dbReference type="Gene3D" id="3.40.50.720">
    <property type="entry name" value="NAD(P)-binding Rossmann-like Domain"/>
    <property type="match status" value="1"/>
</dbReference>
<feature type="domain" description="NAD(P)-binding" evidence="4">
    <location>
        <begin position="12"/>
        <end position="193"/>
    </location>
</feature>
<reference evidence="5 6" key="1">
    <citation type="journal article" date="2018" name="PLoS Pathog.">
        <title>Evolution of structural diversity of trichothecenes, a family of toxins produced by plant pathogenic and entomopathogenic fungi.</title>
        <authorList>
            <person name="Proctor R.H."/>
            <person name="McCormick S.P."/>
            <person name="Kim H.S."/>
            <person name="Cardoza R.E."/>
            <person name="Stanley A.M."/>
            <person name="Lindo L."/>
            <person name="Kelly A."/>
            <person name="Brown D.W."/>
            <person name="Lee T."/>
            <person name="Vaughan M.M."/>
            <person name="Alexander N.J."/>
            <person name="Busman M."/>
            <person name="Gutierrez S."/>
        </authorList>
    </citation>
    <scope>NUCLEOTIDE SEQUENCE [LARGE SCALE GENOMIC DNA]</scope>
    <source>
        <strain evidence="5 6">IBT 40837</strain>
    </source>
</reference>
<dbReference type="InterPro" id="IPR045312">
    <property type="entry name" value="PCBER-like"/>
</dbReference>
<comment type="similarity">
    <text evidence="1">Belongs to the NmrA-type oxidoreductase family. Isoflavone reductase subfamily.</text>
</comment>
<dbReference type="InterPro" id="IPR016040">
    <property type="entry name" value="NAD(P)-bd_dom"/>
</dbReference>
<dbReference type="CDD" id="cd05259">
    <property type="entry name" value="PCBER_SDR_a"/>
    <property type="match status" value="1"/>
</dbReference>
<evidence type="ECO:0000313" key="5">
    <source>
        <dbReference type="EMBL" id="RFU76059.1"/>
    </source>
</evidence>
<comment type="caution">
    <text evidence="5">The sequence shown here is derived from an EMBL/GenBank/DDBJ whole genome shotgun (WGS) entry which is preliminary data.</text>
</comment>
<dbReference type="AlphaFoldDB" id="A0A395NJ60"/>
<proteinExistence type="inferred from homology"/>
<keyword evidence="3" id="KW-0560">Oxidoreductase</keyword>
<dbReference type="InterPro" id="IPR036291">
    <property type="entry name" value="NAD(P)-bd_dom_sf"/>
</dbReference>
<dbReference type="PANTHER" id="PTHR47706">
    <property type="entry name" value="NMRA-LIKE FAMILY PROTEIN"/>
    <property type="match status" value="1"/>
</dbReference>
<dbReference type="SUPFAM" id="SSF51735">
    <property type="entry name" value="NAD(P)-binding Rossmann-fold domains"/>
    <property type="match status" value="1"/>
</dbReference>
<dbReference type="InterPro" id="IPR051609">
    <property type="entry name" value="NmrA/Isoflavone_reductase-like"/>
</dbReference>
<protein>
    <recommendedName>
        <fullName evidence="4">NAD(P)-binding domain-containing protein</fullName>
    </recommendedName>
</protein>
<dbReference type="GO" id="GO:0016491">
    <property type="term" value="F:oxidoreductase activity"/>
    <property type="evidence" value="ECO:0007669"/>
    <property type="project" value="UniProtKB-KW"/>
</dbReference>
<evidence type="ECO:0000256" key="3">
    <source>
        <dbReference type="ARBA" id="ARBA00023002"/>
    </source>
</evidence>
<accession>A0A395NJ60</accession>
<evidence type="ECO:0000256" key="2">
    <source>
        <dbReference type="ARBA" id="ARBA00022857"/>
    </source>
</evidence>
<evidence type="ECO:0000313" key="6">
    <source>
        <dbReference type="Proteomes" id="UP000266272"/>
    </source>
</evidence>
<dbReference type="PANTHER" id="PTHR47706:SF1">
    <property type="entry name" value="CIPA-LIKE, PUTATIVE (AFU_ORTHOLOGUE AFUA_1G12460)-RELATED"/>
    <property type="match status" value="1"/>
</dbReference>
<dbReference type="Proteomes" id="UP000266272">
    <property type="component" value="Unassembled WGS sequence"/>
</dbReference>
<evidence type="ECO:0000259" key="4">
    <source>
        <dbReference type="Pfam" id="PF13460"/>
    </source>
</evidence>
<evidence type="ECO:0000256" key="1">
    <source>
        <dbReference type="ARBA" id="ARBA00005725"/>
    </source>
</evidence>
<dbReference type="STRING" id="490622.A0A395NJ60"/>
<organism evidence="5 6">
    <name type="scientific">Trichoderma arundinaceum</name>
    <dbReference type="NCBI Taxonomy" id="490622"/>
    <lineage>
        <taxon>Eukaryota</taxon>
        <taxon>Fungi</taxon>
        <taxon>Dikarya</taxon>
        <taxon>Ascomycota</taxon>
        <taxon>Pezizomycotina</taxon>
        <taxon>Sordariomycetes</taxon>
        <taxon>Hypocreomycetidae</taxon>
        <taxon>Hypocreales</taxon>
        <taxon>Hypocreaceae</taxon>
        <taxon>Trichoderma</taxon>
    </lineage>
</organism>
<dbReference type="EMBL" id="PXOA01000388">
    <property type="protein sequence ID" value="RFU76059.1"/>
    <property type="molecule type" value="Genomic_DNA"/>
</dbReference>
<keyword evidence="2" id="KW-0521">NADP</keyword>
<gene>
    <name evidence="5" type="ORF">TARUN_6197</name>
</gene>
<dbReference type="OrthoDB" id="9974981at2759"/>
<name>A0A395NJ60_TRIAR</name>
<sequence>MASFKHIALLGKGMLGSAILPQLVEKGFEVTLFTRSRSSIKDIPSGVHVAEVDYSSLSGLTEALKGKDSVVTTITAAAIPEQKIIIDAAIQAGVKRFIPADFGALSTDPSAKDLPIHIPTAQIRQYLTERAQEGQIEYTVLSNGLFLELIFSFPFVFDAANRKVELIDNGENPFSVTTVASIAKAVANLLKNPEGTKNRIIFIHDLTVTQAQLVRLVKKYSSPEPEWTETKLDSAVELQKSLESFARDGFTMKNGAGLLRLALLGGKYASAYKNVENERFGLELWTEKELDAFVASKIQ</sequence>
<dbReference type="Pfam" id="PF13460">
    <property type="entry name" value="NAD_binding_10"/>
    <property type="match status" value="1"/>
</dbReference>
<keyword evidence="6" id="KW-1185">Reference proteome</keyword>